<evidence type="ECO:0000256" key="3">
    <source>
        <dbReference type="SAM" id="Phobius"/>
    </source>
</evidence>
<dbReference type="STRING" id="838561.P344_00675"/>
<dbReference type="AlphaFoldDB" id="W6AJL5"/>
<dbReference type="InterPro" id="IPR045018">
    <property type="entry name" value="Azg-like"/>
</dbReference>
<organism evidence="4 5">
    <name type="scientific">Spiroplasma mirum ATCC 29335</name>
    <dbReference type="NCBI Taxonomy" id="838561"/>
    <lineage>
        <taxon>Bacteria</taxon>
        <taxon>Bacillati</taxon>
        <taxon>Mycoplasmatota</taxon>
        <taxon>Mollicutes</taxon>
        <taxon>Entomoplasmatales</taxon>
        <taxon>Spiroplasmataceae</taxon>
        <taxon>Spiroplasma</taxon>
    </lineage>
</organism>
<dbReference type="GO" id="GO:0005886">
    <property type="term" value="C:plasma membrane"/>
    <property type="evidence" value="ECO:0007669"/>
    <property type="project" value="TreeGrafter"/>
</dbReference>
<accession>W6AJL5</accession>
<sequence length="61" mass="6612">MESTTGVSQGARRGFSSLVIGTLFLISIVLFPIFRLITPAIAWAATIFVGTLMIVQIKDIE</sequence>
<dbReference type="eggNOG" id="COG2252">
    <property type="taxonomic scope" value="Bacteria"/>
</dbReference>
<feature type="transmembrane region" description="Helical" evidence="3">
    <location>
        <begin position="15"/>
        <end position="34"/>
    </location>
</feature>
<keyword evidence="3" id="KW-0812">Transmembrane</keyword>
<dbReference type="HOGENOM" id="CLU_2920464_0_0_14"/>
<gene>
    <name evidence="4" type="ORF">P344_00675</name>
</gene>
<evidence type="ECO:0008006" key="6">
    <source>
        <dbReference type="Google" id="ProtNLM"/>
    </source>
</evidence>
<proteinExistence type="predicted"/>
<evidence type="ECO:0000313" key="5">
    <source>
        <dbReference type="Proteomes" id="UP000019260"/>
    </source>
</evidence>
<dbReference type="PANTHER" id="PTHR43337:SF1">
    <property type="entry name" value="XANTHINE_URACIL PERMEASE C887.17-RELATED"/>
    <property type="match status" value="1"/>
</dbReference>
<dbReference type="Proteomes" id="UP000019260">
    <property type="component" value="Chromosome"/>
</dbReference>
<evidence type="ECO:0000256" key="1">
    <source>
        <dbReference type="ARBA" id="ARBA00004127"/>
    </source>
</evidence>
<reference evidence="4 5" key="1">
    <citation type="submission" date="2013-09" db="EMBL/GenBank/DDBJ databases">
        <title>Complete genome sequence of Spiroplasma mirum suckling mouse cataract agent.</title>
        <authorList>
            <person name="Landry C.A."/>
            <person name="Bastian F.O."/>
            <person name="Thune R.L."/>
        </authorList>
    </citation>
    <scope>NUCLEOTIDE SEQUENCE [LARGE SCALE GENOMIC DNA]</scope>
    <source>
        <strain evidence="4 5">SMCA</strain>
    </source>
</reference>
<dbReference type="GO" id="GO:0005345">
    <property type="term" value="F:purine nucleobase transmembrane transporter activity"/>
    <property type="evidence" value="ECO:0007669"/>
    <property type="project" value="TreeGrafter"/>
</dbReference>
<dbReference type="EMBL" id="CP006720">
    <property type="protein sequence ID" value="AHI57508.1"/>
    <property type="molecule type" value="Genomic_DNA"/>
</dbReference>
<comment type="subcellular location">
    <subcellularLocation>
        <location evidence="1">Endomembrane system</location>
        <topology evidence="1">Multi-pass membrane protein</topology>
    </subcellularLocation>
</comment>
<keyword evidence="2" id="KW-0813">Transport</keyword>
<keyword evidence="3" id="KW-0472">Membrane</keyword>
<dbReference type="PATRIC" id="fig|838561.3.peg.130"/>
<dbReference type="GO" id="GO:0012505">
    <property type="term" value="C:endomembrane system"/>
    <property type="evidence" value="ECO:0007669"/>
    <property type="project" value="UniProtKB-SubCell"/>
</dbReference>
<dbReference type="KEGG" id="smia:P344_00675"/>
<evidence type="ECO:0000256" key="2">
    <source>
        <dbReference type="ARBA" id="ARBA00022448"/>
    </source>
</evidence>
<feature type="transmembrane region" description="Helical" evidence="3">
    <location>
        <begin position="40"/>
        <end position="57"/>
    </location>
</feature>
<protein>
    <recommendedName>
        <fullName evidence="6">SLC26A/SulP transporter domain-containing protein</fullName>
    </recommendedName>
</protein>
<keyword evidence="5" id="KW-1185">Reference proteome</keyword>
<keyword evidence="3" id="KW-1133">Transmembrane helix</keyword>
<dbReference type="PANTHER" id="PTHR43337">
    <property type="entry name" value="XANTHINE/URACIL PERMEASE C887.17-RELATED"/>
    <property type="match status" value="1"/>
</dbReference>
<evidence type="ECO:0000313" key="4">
    <source>
        <dbReference type="EMBL" id="AHI57508.1"/>
    </source>
</evidence>
<name>W6AJL5_9MOLU</name>